<dbReference type="GO" id="GO:0005886">
    <property type="term" value="C:plasma membrane"/>
    <property type="evidence" value="ECO:0007669"/>
    <property type="project" value="UniProtKB-SubCell"/>
</dbReference>
<keyword evidence="6 9" id="KW-1133">Transmembrane helix</keyword>
<evidence type="ECO:0000256" key="3">
    <source>
        <dbReference type="ARBA" id="ARBA00022475"/>
    </source>
</evidence>
<feature type="domain" description="Tripartite ATP-independent periplasmic transporters DctQ component" evidence="10">
    <location>
        <begin position="31"/>
        <end position="161"/>
    </location>
</feature>
<feature type="transmembrane region" description="Helical" evidence="9">
    <location>
        <begin position="21"/>
        <end position="42"/>
    </location>
</feature>
<comment type="function">
    <text evidence="9">Part of the tripartite ATP-independent periplasmic (TRAP) transport system.</text>
</comment>
<keyword evidence="4 9" id="KW-0997">Cell inner membrane</keyword>
<dbReference type="InterPro" id="IPR007387">
    <property type="entry name" value="TRAP_DctQ"/>
</dbReference>
<dbReference type="PANTHER" id="PTHR35011">
    <property type="entry name" value="2,3-DIKETO-L-GULONATE TRAP TRANSPORTER SMALL PERMEASE PROTEIN YIAM"/>
    <property type="match status" value="1"/>
</dbReference>
<evidence type="ECO:0000259" key="10">
    <source>
        <dbReference type="Pfam" id="PF04290"/>
    </source>
</evidence>
<dbReference type="EMBL" id="JAEKJA010000003">
    <property type="protein sequence ID" value="MBJ3774954.1"/>
    <property type="molecule type" value="Genomic_DNA"/>
</dbReference>
<protein>
    <recommendedName>
        <fullName evidence="9">TRAP transporter small permease protein</fullName>
    </recommendedName>
</protein>
<evidence type="ECO:0000256" key="4">
    <source>
        <dbReference type="ARBA" id="ARBA00022519"/>
    </source>
</evidence>
<dbReference type="PANTHER" id="PTHR35011:SF2">
    <property type="entry name" value="2,3-DIKETO-L-GULONATE TRAP TRANSPORTER SMALL PERMEASE PROTEIN YIAM"/>
    <property type="match status" value="1"/>
</dbReference>
<comment type="similarity">
    <text evidence="8 9">Belongs to the TRAP transporter small permease family.</text>
</comment>
<comment type="caution">
    <text evidence="11">The sequence shown here is derived from an EMBL/GenBank/DDBJ whole genome shotgun (WGS) entry which is preliminary data.</text>
</comment>
<keyword evidence="3" id="KW-1003">Cell membrane</keyword>
<reference evidence="11" key="1">
    <citation type="submission" date="2020-12" db="EMBL/GenBank/DDBJ databases">
        <title>Bacterial taxonomy.</title>
        <authorList>
            <person name="Pan X."/>
        </authorList>
    </citation>
    <scope>NUCLEOTIDE SEQUENCE</scope>
    <source>
        <strain evidence="11">B2012</strain>
    </source>
</reference>
<gene>
    <name evidence="11" type="ORF">JCR33_04600</name>
</gene>
<dbReference type="InterPro" id="IPR055348">
    <property type="entry name" value="DctQ"/>
</dbReference>
<dbReference type="GO" id="GO:0022857">
    <property type="term" value="F:transmembrane transporter activity"/>
    <property type="evidence" value="ECO:0007669"/>
    <property type="project" value="UniProtKB-UniRule"/>
</dbReference>
<keyword evidence="12" id="KW-1185">Reference proteome</keyword>
<evidence type="ECO:0000313" key="11">
    <source>
        <dbReference type="EMBL" id="MBJ3774954.1"/>
    </source>
</evidence>
<evidence type="ECO:0000256" key="7">
    <source>
        <dbReference type="ARBA" id="ARBA00023136"/>
    </source>
</evidence>
<accession>A0A934IP17</accession>
<evidence type="ECO:0000313" key="12">
    <source>
        <dbReference type="Proteomes" id="UP000609531"/>
    </source>
</evidence>
<evidence type="ECO:0000256" key="1">
    <source>
        <dbReference type="ARBA" id="ARBA00004429"/>
    </source>
</evidence>
<evidence type="ECO:0000256" key="9">
    <source>
        <dbReference type="RuleBase" id="RU369079"/>
    </source>
</evidence>
<evidence type="ECO:0000256" key="8">
    <source>
        <dbReference type="ARBA" id="ARBA00038436"/>
    </source>
</evidence>
<comment type="subcellular location">
    <subcellularLocation>
        <location evidence="1 9">Cell inner membrane</location>
        <topology evidence="1 9">Multi-pass membrane protein</topology>
    </subcellularLocation>
</comment>
<dbReference type="GO" id="GO:0015740">
    <property type="term" value="P:C4-dicarboxylate transport"/>
    <property type="evidence" value="ECO:0007669"/>
    <property type="project" value="TreeGrafter"/>
</dbReference>
<comment type="subunit">
    <text evidence="9">The complex comprises the extracytoplasmic solute receptor protein and the two transmembrane proteins.</text>
</comment>
<sequence length="187" mass="19978">MASPLAIAQGALTVIDRTVSVLAGIALLVVTMTIFANATGRYTLGVSFLGGEELARLLTVWIAFVAAYVMLRADRHVTIDLVLRIVPPGVERLMRGLTALIGVVVMAYLSWRAYQLTAFSLGTGQLGTTLPVPRGLFFMPVCVGAVLMTIAFAEKLVRAITNTLPPLPALVDPEDTAETMPPEKRAV</sequence>
<evidence type="ECO:0000256" key="2">
    <source>
        <dbReference type="ARBA" id="ARBA00022448"/>
    </source>
</evidence>
<evidence type="ECO:0000256" key="5">
    <source>
        <dbReference type="ARBA" id="ARBA00022692"/>
    </source>
</evidence>
<feature type="transmembrane region" description="Helical" evidence="9">
    <location>
        <begin position="92"/>
        <end position="111"/>
    </location>
</feature>
<dbReference type="AlphaFoldDB" id="A0A934IP17"/>
<organism evidence="11 12">
    <name type="scientific">Acuticoccus mangrovi</name>
    <dbReference type="NCBI Taxonomy" id="2796142"/>
    <lineage>
        <taxon>Bacteria</taxon>
        <taxon>Pseudomonadati</taxon>
        <taxon>Pseudomonadota</taxon>
        <taxon>Alphaproteobacteria</taxon>
        <taxon>Hyphomicrobiales</taxon>
        <taxon>Amorphaceae</taxon>
        <taxon>Acuticoccus</taxon>
    </lineage>
</organism>
<feature type="transmembrane region" description="Helical" evidence="9">
    <location>
        <begin position="54"/>
        <end position="71"/>
    </location>
</feature>
<keyword evidence="5 9" id="KW-0812">Transmembrane</keyword>
<keyword evidence="7 9" id="KW-0472">Membrane</keyword>
<keyword evidence="2 9" id="KW-0813">Transport</keyword>
<dbReference type="Proteomes" id="UP000609531">
    <property type="component" value="Unassembled WGS sequence"/>
</dbReference>
<feature type="transmembrane region" description="Helical" evidence="9">
    <location>
        <begin position="131"/>
        <end position="153"/>
    </location>
</feature>
<dbReference type="RefSeq" id="WP_198880855.1">
    <property type="nucleotide sequence ID" value="NZ_JAEKJA010000003.1"/>
</dbReference>
<evidence type="ECO:0000256" key="6">
    <source>
        <dbReference type="ARBA" id="ARBA00022989"/>
    </source>
</evidence>
<name>A0A934IP17_9HYPH</name>
<proteinExistence type="inferred from homology"/>
<dbReference type="Pfam" id="PF04290">
    <property type="entry name" value="DctQ"/>
    <property type="match status" value="1"/>
</dbReference>